<comment type="caution">
    <text evidence="2">The sequence shown here is derived from an EMBL/GenBank/DDBJ whole genome shotgun (WGS) entry which is preliminary data.</text>
</comment>
<dbReference type="Pfam" id="PF18735">
    <property type="entry name" value="HEPN_RiboL-PSP"/>
    <property type="match status" value="1"/>
</dbReference>
<accession>A0A366MVE9</accession>
<dbReference type="OrthoDB" id="1493801at2"/>
<organism evidence="2 3">
    <name type="scientific">Aliarcobacter vitoriensis</name>
    <dbReference type="NCBI Taxonomy" id="2011099"/>
    <lineage>
        <taxon>Bacteria</taxon>
        <taxon>Pseudomonadati</taxon>
        <taxon>Campylobacterota</taxon>
        <taxon>Epsilonproteobacteria</taxon>
        <taxon>Campylobacterales</taxon>
        <taxon>Arcobacteraceae</taxon>
        <taxon>Aliarcobacter</taxon>
    </lineage>
</organism>
<protein>
    <recommendedName>
        <fullName evidence="1">RiboL-PSP-HEPN domain-containing protein</fullName>
    </recommendedName>
</protein>
<dbReference type="InterPro" id="IPR041519">
    <property type="entry name" value="HEPN_RiboL-PSP"/>
</dbReference>
<dbReference type="Proteomes" id="UP000252669">
    <property type="component" value="Unassembled WGS sequence"/>
</dbReference>
<evidence type="ECO:0000259" key="1">
    <source>
        <dbReference type="Pfam" id="PF18735"/>
    </source>
</evidence>
<dbReference type="AlphaFoldDB" id="A0A366MVE9"/>
<feature type="domain" description="RiboL-PSP-HEPN" evidence="1">
    <location>
        <begin position="11"/>
        <end position="217"/>
    </location>
</feature>
<proteinExistence type="predicted"/>
<evidence type="ECO:0000313" key="2">
    <source>
        <dbReference type="EMBL" id="RBQ29469.1"/>
    </source>
</evidence>
<evidence type="ECO:0000313" key="3">
    <source>
        <dbReference type="Proteomes" id="UP000252669"/>
    </source>
</evidence>
<keyword evidence="3" id="KW-1185">Reference proteome</keyword>
<dbReference type="EMBL" id="PDKB01000005">
    <property type="protein sequence ID" value="RBQ29469.1"/>
    <property type="molecule type" value="Genomic_DNA"/>
</dbReference>
<dbReference type="RefSeq" id="WP_113893569.1">
    <property type="nucleotide sequence ID" value="NZ_JANJGA010000001.1"/>
</dbReference>
<name>A0A366MVE9_9BACT</name>
<reference evidence="2 3" key="1">
    <citation type="submission" date="2017-10" db="EMBL/GenBank/DDBJ databases">
        <title>Genomics of the genus Arcobacter.</title>
        <authorList>
            <person name="Perez-Cataluna A."/>
            <person name="Figueras M.J."/>
        </authorList>
    </citation>
    <scope>NUCLEOTIDE SEQUENCE [LARGE SCALE GENOMIC DNA]</scope>
    <source>
        <strain evidence="2 3">CECT 9230</strain>
    </source>
</reference>
<sequence>MSHFSSYLACREELKSILNIIEYIESISPDENTLNTINKGNAIILGSIFESFNENIIQEYIDQLIIKFNNGLIKFDALSTEIQKYISKKIVMQHHKKEFSSIHPNEAFEMINKFMIHIGQNNQNSFIINNELDEINKFNFGKHGETELKKLFKRIGFDSLKIRFNILNDFFFIRNTIVHTENINGSITTNSITSSELKKYIKYFKMYARYINSILSNR</sequence>
<gene>
    <name evidence="2" type="ORF">CRU91_03820</name>
</gene>